<protein>
    <submittedName>
        <fullName evidence="1">Uncharacterized protein</fullName>
    </submittedName>
</protein>
<dbReference type="KEGG" id="simp:C6571_09350"/>
<dbReference type="AlphaFoldDB" id="A0A2S0MZZ3"/>
<accession>A0A2S0MZZ3</accession>
<evidence type="ECO:0000313" key="2">
    <source>
        <dbReference type="Proteomes" id="UP000239326"/>
    </source>
</evidence>
<proteinExistence type="predicted"/>
<dbReference type="Proteomes" id="UP000239326">
    <property type="component" value="Chromosome"/>
</dbReference>
<name>A0A2S0MZZ3_9BURK</name>
<evidence type="ECO:0000313" key="1">
    <source>
        <dbReference type="EMBL" id="AVO41470.1"/>
    </source>
</evidence>
<gene>
    <name evidence="1" type="ORF">C6571_09350</name>
</gene>
<organism evidence="1 2">
    <name type="scientific">Simplicispira suum</name>
    <dbReference type="NCBI Taxonomy" id="2109915"/>
    <lineage>
        <taxon>Bacteria</taxon>
        <taxon>Pseudomonadati</taxon>
        <taxon>Pseudomonadota</taxon>
        <taxon>Betaproteobacteria</taxon>
        <taxon>Burkholderiales</taxon>
        <taxon>Comamonadaceae</taxon>
        <taxon>Simplicispira</taxon>
    </lineage>
</organism>
<reference evidence="1 2" key="1">
    <citation type="submission" date="2018-03" db="EMBL/GenBank/DDBJ databases">
        <title>Genome sequencing of Simplicispira sp.</title>
        <authorList>
            <person name="Kim S.-J."/>
            <person name="Heo J."/>
            <person name="Kwon S.-W."/>
        </authorList>
    </citation>
    <scope>NUCLEOTIDE SEQUENCE [LARGE SCALE GENOMIC DNA]</scope>
    <source>
        <strain evidence="1 2">SC1-8</strain>
    </source>
</reference>
<keyword evidence="2" id="KW-1185">Reference proteome</keyword>
<dbReference type="EMBL" id="CP027669">
    <property type="protein sequence ID" value="AVO41470.1"/>
    <property type="molecule type" value="Genomic_DNA"/>
</dbReference>
<sequence length="73" mass="7846">MAPGGEFKSAVDALRARLPAEAVVVRLLDVGLLPVRDVVRRVRVTIVMGVLESEEWLAPAGCKYCLRTAAGRA</sequence>